<dbReference type="InterPro" id="IPR029057">
    <property type="entry name" value="PRTase-like"/>
</dbReference>
<evidence type="ECO:0000313" key="8">
    <source>
        <dbReference type="EMBL" id="EJW92408.1"/>
    </source>
</evidence>
<dbReference type="GO" id="GO:0005737">
    <property type="term" value="C:cytoplasm"/>
    <property type="evidence" value="ECO:0007669"/>
    <property type="project" value="TreeGrafter"/>
</dbReference>
<evidence type="ECO:0000259" key="7">
    <source>
        <dbReference type="Pfam" id="PF00156"/>
    </source>
</evidence>
<dbReference type="GO" id="GO:0000287">
    <property type="term" value="F:magnesium ion binding"/>
    <property type="evidence" value="ECO:0007669"/>
    <property type="project" value="InterPro"/>
</dbReference>
<dbReference type="EC" id="2.7.6.1" evidence="1"/>
<dbReference type="GO" id="GO:0006015">
    <property type="term" value="P:5-phosphoribose 1-diphosphate biosynthetic process"/>
    <property type="evidence" value="ECO:0007669"/>
    <property type="project" value="TreeGrafter"/>
</dbReference>
<dbReference type="AlphaFoldDB" id="J9FDB2"/>
<keyword evidence="3" id="KW-0547">Nucleotide-binding</keyword>
<evidence type="ECO:0000256" key="1">
    <source>
        <dbReference type="ARBA" id="ARBA00013247"/>
    </source>
</evidence>
<feature type="domain" description="Phosphoribosyltransferase" evidence="7">
    <location>
        <begin position="2"/>
        <end position="86"/>
    </location>
</feature>
<dbReference type="PANTHER" id="PTHR10210:SF32">
    <property type="entry name" value="RIBOSE-PHOSPHATE PYROPHOSPHOKINASE 2"/>
    <property type="match status" value="1"/>
</dbReference>
<evidence type="ECO:0000256" key="4">
    <source>
        <dbReference type="ARBA" id="ARBA00022777"/>
    </source>
</evidence>
<accession>J9FDB2</accession>
<keyword evidence="5" id="KW-0067">ATP-binding</keyword>
<dbReference type="GO" id="GO:0004749">
    <property type="term" value="F:ribose phosphate diphosphokinase activity"/>
    <property type="evidence" value="ECO:0007669"/>
    <property type="project" value="UniProtKB-EC"/>
</dbReference>
<dbReference type="Pfam" id="PF00156">
    <property type="entry name" value="Pribosyltran"/>
    <property type="match status" value="1"/>
</dbReference>
<name>J9FDB2_9ZZZZ</name>
<evidence type="ECO:0000256" key="5">
    <source>
        <dbReference type="ARBA" id="ARBA00022840"/>
    </source>
</evidence>
<dbReference type="GO" id="GO:0005524">
    <property type="term" value="F:ATP binding"/>
    <property type="evidence" value="ECO:0007669"/>
    <property type="project" value="UniProtKB-KW"/>
</dbReference>
<gene>
    <name evidence="8" type="ORF">EVA_19485</name>
</gene>
<dbReference type="CDD" id="cd06223">
    <property type="entry name" value="PRTases_typeI"/>
    <property type="match status" value="1"/>
</dbReference>
<sequence length="172" mass="19481">ISPDEGAINRNMYYASVLGVNLGMFYKRRDYSRVVNGRNPIVAHEYLGESVEGKDVFIADDIISSGESMLDIGYELKKRGAKNIYCNATYGIFTNGLKSFDKAYEDGIISGVFCTNLTYRKPELLAREWFHEVDVSKYIAYFVAAINHDMSVSNIIDPHAKIEILLKRYGIK</sequence>
<comment type="catalytic activity">
    <reaction evidence="6">
        <text>D-ribose 5-phosphate + ATP = 5-phospho-alpha-D-ribose 1-diphosphate + AMP + H(+)</text>
        <dbReference type="Rhea" id="RHEA:15609"/>
        <dbReference type="ChEBI" id="CHEBI:15378"/>
        <dbReference type="ChEBI" id="CHEBI:30616"/>
        <dbReference type="ChEBI" id="CHEBI:58017"/>
        <dbReference type="ChEBI" id="CHEBI:78346"/>
        <dbReference type="ChEBI" id="CHEBI:456215"/>
        <dbReference type="EC" id="2.7.6.1"/>
    </reaction>
</comment>
<keyword evidence="4 8" id="KW-0418">Kinase</keyword>
<reference evidence="8" key="1">
    <citation type="journal article" date="2012" name="PLoS ONE">
        <title>Gene sets for utilization of primary and secondary nutrition supplies in the distal gut of endangered iberian lynx.</title>
        <authorList>
            <person name="Alcaide M."/>
            <person name="Messina E."/>
            <person name="Richter M."/>
            <person name="Bargiela R."/>
            <person name="Peplies J."/>
            <person name="Huws S.A."/>
            <person name="Newbold C.J."/>
            <person name="Golyshin P.N."/>
            <person name="Simon M.A."/>
            <person name="Lopez G."/>
            <person name="Yakimov M.M."/>
            <person name="Ferrer M."/>
        </authorList>
    </citation>
    <scope>NUCLEOTIDE SEQUENCE</scope>
</reference>
<dbReference type="Gene3D" id="3.40.50.2020">
    <property type="match status" value="1"/>
</dbReference>
<protein>
    <recommendedName>
        <fullName evidence="1">ribose-phosphate diphosphokinase</fullName>
        <ecNumber evidence="1">2.7.6.1</ecNumber>
    </recommendedName>
</protein>
<proteinExistence type="predicted"/>
<comment type="caution">
    <text evidence="8">The sequence shown here is derived from an EMBL/GenBank/DDBJ whole genome shotgun (WGS) entry which is preliminary data.</text>
</comment>
<evidence type="ECO:0000256" key="3">
    <source>
        <dbReference type="ARBA" id="ARBA00022741"/>
    </source>
</evidence>
<dbReference type="PANTHER" id="PTHR10210">
    <property type="entry name" value="RIBOSE-PHOSPHATE DIPHOSPHOKINASE FAMILY MEMBER"/>
    <property type="match status" value="1"/>
</dbReference>
<dbReference type="InterPro" id="IPR000836">
    <property type="entry name" value="PRTase_dom"/>
</dbReference>
<organism evidence="8">
    <name type="scientific">gut metagenome</name>
    <dbReference type="NCBI Taxonomy" id="749906"/>
    <lineage>
        <taxon>unclassified sequences</taxon>
        <taxon>metagenomes</taxon>
        <taxon>organismal metagenomes</taxon>
    </lineage>
</organism>
<dbReference type="EMBL" id="AMCI01007561">
    <property type="protein sequence ID" value="EJW92408.1"/>
    <property type="molecule type" value="Genomic_DNA"/>
</dbReference>
<dbReference type="GO" id="GO:0006164">
    <property type="term" value="P:purine nucleotide biosynthetic process"/>
    <property type="evidence" value="ECO:0007669"/>
    <property type="project" value="TreeGrafter"/>
</dbReference>
<dbReference type="InterPro" id="IPR005946">
    <property type="entry name" value="Rib-P_diPkinase"/>
</dbReference>
<feature type="non-terminal residue" evidence="8">
    <location>
        <position position="1"/>
    </location>
</feature>
<evidence type="ECO:0000256" key="6">
    <source>
        <dbReference type="ARBA" id="ARBA00049535"/>
    </source>
</evidence>
<keyword evidence="2" id="KW-0808">Transferase</keyword>
<dbReference type="GO" id="GO:0002189">
    <property type="term" value="C:ribose phosphate diphosphokinase complex"/>
    <property type="evidence" value="ECO:0007669"/>
    <property type="project" value="TreeGrafter"/>
</dbReference>
<dbReference type="SUPFAM" id="SSF53271">
    <property type="entry name" value="PRTase-like"/>
    <property type="match status" value="1"/>
</dbReference>
<evidence type="ECO:0000256" key="2">
    <source>
        <dbReference type="ARBA" id="ARBA00022679"/>
    </source>
</evidence>
<dbReference type="GO" id="GO:0016301">
    <property type="term" value="F:kinase activity"/>
    <property type="evidence" value="ECO:0007669"/>
    <property type="project" value="UniProtKB-KW"/>
</dbReference>